<dbReference type="GO" id="GO:0003984">
    <property type="term" value="F:acetolactate synthase activity"/>
    <property type="evidence" value="ECO:0007669"/>
    <property type="project" value="UniProtKB-EC"/>
</dbReference>
<evidence type="ECO:0000313" key="3">
    <source>
        <dbReference type="EMBL" id="EKF50754.1"/>
    </source>
</evidence>
<feature type="domain" description="Thiamine pyrophosphate enzyme N-terminal TPP-binding" evidence="2">
    <location>
        <begin position="7"/>
        <end position="108"/>
    </location>
</feature>
<dbReference type="AlphaFoldDB" id="K2PKK7"/>
<gene>
    <name evidence="3" type="ORF">C426_1897</name>
</gene>
<dbReference type="GO" id="GO:0009097">
    <property type="term" value="P:isoleucine biosynthetic process"/>
    <property type="evidence" value="ECO:0007669"/>
    <property type="project" value="TreeGrafter"/>
</dbReference>
<dbReference type="InterPro" id="IPR045229">
    <property type="entry name" value="TPP_enz"/>
</dbReference>
<dbReference type="Proteomes" id="UP000006787">
    <property type="component" value="Unassembled WGS sequence"/>
</dbReference>
<organism evidence="3 4">
    <name type="scientific">Lactococcus garvieae DCC43</name>
    <dbReference type="NCBI Taxonomy" id="1231377"/>
    <lineage>
        <taxon>Bacteria</taxon>
        <taxon>Bacillati</taxon>
        <taxon>Bacillota</taxon>
        <taxon>Bacilli</taxon>
        <taxon>Lactobacillales</taxon>
        <taxon>Streptococcaceae</taxon>
        <taxon>Lactococcus</taxon>
    </lineage>
</organism>
<dbReference type="GO" id="GO:0050660">
    <property type="term" value="F:flavin adenine dinucleotide binding"/>
    <property type="evidence" value="ECO:0007669"/>
    <property type="project" value="TreeGrafter"/>
</dbReference>
<evidence type="ECO:0000256" key="1">
    <source>
        <dbReference type="ARBA" id="ARBA00007812"/>
    </source>
</evidence>
<dbReference type="SUPFAM" id="SSF52518">
    <property type="entry name" value="Thiamin diphosphate-binding fold (THDP-binding)"/>
    <property type="match status" value="1"/>
</dbReference>
<evidence type="ECO:0000313" key="4">
    <source>
        <dbReference type="Proteomes" id="UP000006787"/>
    </source>
</evidence>
<dbReference type="InterPro" id="IPR029061">
    <property type="entry name" value="THDP-binding"/>
</dbReference>
<dbReference type="InterPro" id="IPR012001">
    <property type="entry name" value="Thiamin_PyroP_enz_TPP-bd_dom"/>
</dbReference>
<dbReference type="PANTHER" id="PTHR18968">
    <property type="entry name" value="THIAMINE PYROPHOSPHATE ENZYMES"/>
    <property type="match status" value="1"/>
</dbReference>
<dbReference type="GO" id="GO:0030976">
    <property type="term" value="F:thiamine pyrophosphate binding"/>
    <property type="evidence" value="ECO:0007669"/>
    <property type="project" value="InterPro"/>
</dbReference>
<dbReference type="Pfam" id="PF02776">
    <property type="entry name" value="TPP_enzyme_N"/>
    <property type="match status" value="1"/>
</dbReference>
<dbReference type="GO" id="GO:0009099">
    <property type="term" value="P:L-valine biosynthetic process"/>
    <property type="evidence" value="ECO:0007669"/>
    <property type="project" value="TreeGrafter"/>
</dbReference>
<evidence type="ECO:0000259" key="2">
    <source>
        <dbReference type="Pfam" id="PF02776"/>
    </source>
</evidence>
<dbReference type="EC" id="2.2.1.6" evidence="3"/>
<dbReference type="eggNOG" id="COG0028">
    <property type="taxonomic scope" value="Bacteria"/>
</dbReference>
<name>K2PKK7_9LACT</name>
<sequence length="110" mass="11543">MTEKKFGSDLVVDSLINHNVKYVFGIPGAKIDRVFDRLEHDPKAPELIITHHEQGAAFMAQAVGRITGEPGVVLVTSGPGVSNLATPLLTATSEGDAILAIGGQVKRAAV</sequence>
<comment type="caution">
    <text evidence="3">The sequence shown here is derived from an EMBL/GenBank/DDBJ whole genome shotgun (WGS) entry which is preliminary data.</text>
</comment>
<dbReference type="Gene3D" id="3.40.50.970">
    <property type="match status" value="1"/>
</dbReference>
<keyword evidence="3" id="KW-0808">Transferase</keyword>
<dbReference type="CDD" id="cd07035">
    <property type="entry name" value="TPP_PYR_POX_like"/>
    <property type="match status" value="1"/>
</dbReference>
<dbReference type="GO" id="GO:0005948">
    <property type="term" value="C:acetolactate synthase complex"/>
    <property type="evidence" value="ECO:0007669"/>
    <property type="project" value="TreeGrafter"/>
</dbReference>
<dbReference type="EMBL" id="AMQS01000033">
    <property type="protein sequence ID" value="EKF50754.1"/>
    <property type="molecule type" value="Genomic_DNA"/>
</dbReference>
<protein>
    <submittedName>
        <fullName evidence="3">Acetolactate synthase, catabolic</fullName>
        <ecNumber evidence="3">2.2.1.6</ecNumber>
    </submittedName>
</protein>
<accession>K2PKK7</accession>
<dbReference type="PANTHER" id="PTHR18968:SF129">
    <property type="entry name" value="ACETOLACTATE SYNTHASE"/>
    <property type="match status" value="1"/>
</dbReference>
<reference evidence="3 4" key="1">
    <citation type="journal article" date="2012" name="J. Bacteriol.">
        <title>Genome Sequence of the Bacteriocin-Producing Strain Lactococcus garvieae DCC43.</title>
        <authorList>
            <person name="Gabrielsen C."/>
            <person name="Brede D.A."/>
            <person name="Hernandez P.E."/>
            <person name="Nes I.F."/>
            <person name="Diep D.B."/>
        </authorList>
    </citation>
    <scope>NUCLEOTIDE SEQUENCE [LARGE SCALE GENOMIC DNA]</scope>
    <source>
        <strain evidence="3 4">DCC43</strain>
    </source>
</reference>
<dbReference type="PATRIC" id="fig|1231377.3.peg.1880"/>
<comment type="similarity">
    <text evidence="1">Belongs to the TPP enzyme family.</text>
</comment>
<proteinExistence type="inferred from homology"/>